<proteinExistence type="predicted"/>
<reference evidence="3" key="1">
    <citation type="journal article" date="2019" name="Int. J. Syst. Evol. Microbiol.">
        <title>The Global Catalogue of Microorganisms (GCM) 10K type strain sequencing project: providing services to taxonomists for standard genome sequencing and annotation.</title>
        <authorList>
            <consortium name="The Broad Institute Genomics Platform"/>
            <consortium name="The Broad Institute Genome Sequencing Center for Infectious Disease"/>
            <person name="Wu L."/>
            <person name="Ma J."/>
        </authorList>
    </citation>
    <scope>NUCLEOTIDE SEQUENCE [LARGE SCALE GENOMIC DNA]</scope>
    <source>
        <strain evidence="3">CGMCC 4.7455</strain>
    </source>
</reference>
<accession>A0ABW4PP03</accession>
<keyword evidence="3" id="KW-1185">Reference proteome</keyword>
<dbReference type="RefSeq" id="WP_380900498.1">
    <property type="nucleotide sequence ID" value="NZ_JBHUFU010000008.1"/>
</dbReference>
<organism evidence="2 3">
    <name type="scientific">Streptomyces desertarenae</name>
    <dbReference type="NCBI Taxonomy" id="2666184"/>
    <lineage>
        <taxon>Bacteria</taxon>
        <taxon>Bacillati</taxon>
        <taxon>Actinomycetota</taxon>
        <taxon>Actinomycetes</taxon>
        <taxon>Kitasatosporales</taxon>
        <taxon>Streptomycetaceae</taxon>
        <taxon>Streptomyces</taxon>
    </lineage>
</organism>
<gene>
    <name evidence="2" type="ORF">ACFSJS_15150</name>
</gene>
<dbReference type="Gene3D" id="3.40.50.300">
    <property type="entry name" value="P-loop containing nucleotide triphosphate hydrolases"/>
    <property type="match status" value="1"/>
</dbReference>
<dbReference type="Pfam" id="PF13671">
    <property type="entry name" value="AAA_33"/>
    <property type="match status" value="1"/>
</dbReference>
<sequence length="167" mass="17948">MLAVLVGLQGAGKTTFRARAFPRDSVVVSKDLFPRSARNKQGRQLRMVAEALERGSSVVVDNTNPSPLEWAPLIAAGRAHGARVVAYWFPPDVPGALARNAARQGRERVPEAGFFDTLRRLRRPGRSDGFDAVWEVRVDGRGGFDVRPADGTGEAGGRGAARGGDGW</sequence>
<evidence type="ECO:0000313" key="3">
    <source>
        <dbReference type="Proteomes" id="UP001597365"/>
    </source>
</evidence>
<name>A0ABW4PP03_9ACTN</name>
<dbReference type="EMBL" id="JBHUFU010000008">
    <property type="protein sequence ID" value="MFD1831001.1"/>
    <property type="molecule type" value="Genomic_DNA"/>
</dbReference>
<comment type="caution">
    <text evidence="2">The sequence shown here is derived from an EMBL/GenBank/DDBJ whole genome shotgun (WGS) entry which is preliminary data.</text>
</comment>
<feature type="region of interest" description="Disordered" evidence="1">
    <location>
        <begin position="144"/>
        <end position="167"/>
    </location>
</feature>
<dbReference type="SUPFAM" id="SSF52540">
    <property type="entry name" value="P-loop containing nucleoside triphosphate hydrolases"/>
    <property type="match status" value="1"/>
</dbReference>
<protein>
    <submittedName>
        <fullName evidence="2">AAA family ATPase</fullName>
    </submittedName>
</protein>
<evidence type="ECO:0000256" key="1">
    <source>
        <dbReference type="SAM" id="MobiDB-lite"/>
    </source>
</evidence>
<feature type="compositionally biased region" description="Gly residues" evidence="1">
    <location>
        <begin position="153"/>
        <end position="167"/>
    </location>
</feature>
<evidence type="ECO:0000313" key="2">
    <source>
        <dbReference type="EMBL" id="MFD1831001.1"/>
    </source>
</evidence>
<dbReference type="Proteomes" id="UP001597365">
    <property type="component" value="Unassembled WGS sequence"/>
</dbReference>
<dbReference type="InterPro" id="IPR027417">
    <property type="entry name" value="P-loop_NTPase"/>
</dbReference>